<dbReference type="SUPFAM" id="SSF46689">
    <property type="entry name" value="Homeodomain-like"/>
    <property type="match status" value="1"/>
</dbReference>
<gene>
    <name evidence="7" type="ORF">FB566_1804</name>
</gene>
<evidence type="ECO:0000313" key="7">
    <source>
        <dbReference type="EMBL" id="TQL76280.1"/>
    </source>
</evidence>
<dbReference type="PANTHER" id="PTHR30055">
    <property type="entry name" value="HTH-TYPE TRANSCRIPTIONAL REGULATOR RUTR"/>
    <property type="match status" value="1"/>
</dbReference>
<protein>
    <submittedName>
        <fullName evidence="7">TetR family transcriptional regulator</fullName>
    </submittedName>
</protein>
<sequence length="231" mass="24626">MTYVTPGRPKSPRQAEAERNDRALLDAARAVLATDGAHASVAAIAKRAGVGIGSLYRRYPTKQALFLHLLDLTLDEYLTAAETALADPDPWSGLTGYIHTVLNFSGTLAPIAGTLTLSDAINEKSRRSDEAVAAVVARAHEAGVLRPDATDIDIDLLIEQLGKSPLIEQLAAQGRTDLAAAARSARTRVTTIALDGLRANGHPTLPGDPPSLALFTERWRHPDDDSGPQRD</sequence>
<dbReference type="Pfam" id="PF00440">
    <property type="entry name" value="TetR_N"/>
    <property type="match status" value="1"/>
</dbReference>
<evidence type="ECO:0000313" key="8">
    <source>
        <dbReference type="Proteomes" id="UP000317043"/>
    </source>
</evidence>
<dbReference type="InterPro" id="IPR036271">
    <property type="entry name" value="Tet_transcr_reg_TetR-rel_C_sf"/>
</dbReference>
<keyword evidence="8" id="KW-1185">Reference proteome</keyword>
<dbReference type="AlphaFoldDB" id="A0A543AUN1"/>
<comment type="caution">
    <text evidence="7">The sequence shown here is derived from an EMBL/GenBank/DDBJ whole genome shotgun (WGS) entry which is preliminary data.</text>
</comment>
<feature type="region of interest" description="Disordered" evidence="5">
    <location>
        <begin position="200"/>
        <end position="231"/>
    </location>
</feature>
<feature type="DNA-binding region" description="H-T-H motif" evidence="4">
    <location>
        <begin position="40"/>
        <end position="59"/>
    </location>
</feature>
<dbReference type="SUPFAM" id="SSF48498">
    <property type="entry name" value="Tetracyclin repressor-like, C-terminal domain"/>
    <property type="match status" value="1"/>
</dbReference>
<dbReference type="GO" id="GO:0003700">
    <property type="term" value="F:DNA-binding transcription factor activity"/>
    <property type="evidence" value="ECO:0007669"/>
    <property type="project" value="TreeGrafter"/>
</dbReference>
<evidence type="ECO:0000256" key="5">
    <source>
        <dbReference type="SAM" id="MobiDB-lite"/>
    </source>
</evidence>
<dbReference type="InterPro" id="IPR009057">
    <property type="entry name" value="Homeodomain-like_sf"/>
</dbReference>
<dbReference type="PROSITE" id="PS50977">
    <property type="entry name" value="HTH_TETR_2"/>
    <property type="match status" value="1"/>
</dbReference>
<evidence type="ECO:0000256" key="4">
    <source>
        <dbReference type="PROSITE-ProRule" id="PRU00335"/>
    </source>
</evidence>
<dbReference type="Proteomes" id="UP000317043">
    <property type="component" value="Unassembled WGS sequence"/>
</dbReference>
<dbReference type="InterPro" id="IPR001647">
    <property type="entry name" value="HTH_TetR"/>
</dbReference>
<dbReference type="PRINTS" id="PR00455">
    <property type="entry name" value="HTHTETR"/>
</dbReference>
<dbReference type="EMBL" id="VFOW01000001">
    <property type="protein sequence ID" value="TQL76280.1"/>
    <property type="molecule type" value="Genomic_DNA"/>
</dbReference>
<evidence type="ECO:0000259" key="6">
    <source>
        <dbReference type="PROSITE" id="PS50977"/>
    </source>
</evidence>
<keyword evidence="2 4" id="KW-0238">DNA-binding</keyword>
<evidence type="ECO:0000256" key="2">
    <source>
        <dbReference type="ARBA" id="ARBA00023125"/>
    </source>
</evidence>
<feature type="compositionally biased region" description="Basic and acidic residues" evidence="5">
    <location>
        <begin position="217"/>
        <end position="231"/>
    </location>
</feature>
<dbReference type="OrthoDB" id="9795011at2"/>
<keyword evidence="3" id="KW-0804">Transcription</keyword>
<evidence type="ECO:0000256" key="3">
    <source>
        <dbReference type="ARBA" id="ARBA00023163"/>
    </source>
</evidence>
<dbReference type="RefSeq" id="WP_142037452.1">
    <property type="nucleotide sequence ID" value="NZ_JBHTGS010000001.1"/>
</dbReference>
<organism evidence="7 8">
    <name type="scientific">Stackebrandtia endophytica</name>
    <dbReference type="NCBI Taxonomy" id="1496996"/>
    <lineage>
        <taxon>Bacteria</taxon>
        <taxon>Bacillati</taxon>
        <taxon>Actinomycetota</taxon>
        <taxon>Actinomycetes</taxon>
        <taxon>Glycomycetales</taxon>
        <taxon>Glycomycetaceae</taxon>
        <taxon>Stackebrandtia</taxon>
    </lineage>
</organism>
<dbReference type="InParanoid" id="A0A543AUN1"/>
<evidence type="ECO:0000256" key="1">
    <source>
        <dbReference type="ARBA" id="ARBA00023015"/>
    </source>
</evidence>
<proteinExistence type="predicted"/>
<dbReference type="PANTHER" id="PTHR30055:SF234">
    <property type="entry name" value="HTH-TYPE TRANSCRIPTIONAL REGULATOR BETI"/>
    <property type="match status" value="1"/>
</dbReference>
<feature type="domain" description="HTH tetR-type" evidence="6">
    <location>
        <begin position="18"/>
        <end position="77"/>
    </location>
</feature>
<accession>A0A543AUN1</accession>
<dbReference type="Gene3D" id="1.10.357.10">
    <property type="entry name" value="Tetracycline Repressor, domain 2"/>
    <property type="match status" value="1"/>
</dbReference>
<name>A0A543AUN1_9ACTN</name>
<dbReference type="InterPro" id="IPR050109">
    <property type="entry name" value="HTH-type_TetR-like_transc_reg"/>
</dbReference>
<reference evidence="7 8" key="1">
    <citation type="submission" date="2019-06" db="EMBL/GenBank/DDBJ databases">
        <title>Sequencing the genomes of 1000 actinobacteria strains.</title>
        <authorList>
            <person name="Klenk H.-P."/>
        </authorList>
    </citation>
    <scope>NUCLEOTIDE SEQUENCE [LARGE SCALE GENOMIC DNA]</scope>
    <source>
        <strain evidence="7 8">DSM 45928</strain>
    </source>
</reference>
<dbReference type="GO" id="GO:0000976">
    <property type="term" value="F:transcription cis-regulatory region binding"/>
    <property type="evidence" value="ECO:0007669"/>
    <property type="project" value="TreeGrafter"/>
</dbReference>
<keyword evidence="1" id="KW-0805">Transcription regulation</keyword>